<keyword evidence="4 12" id="KW-0863">Zinc-finger</keyword>
<dbReference type="PRINTS" id="PR00503">
    <property type="entry name" value="BROMODOMAIN"/>
</dbReference>
<feature type="compositionally biased region" description="Low complexity" evidence="14">
    <location>
        <begin position="377"/>
        <end position="400"/>
    </location>
</feature>
<feature type="region of interest" description="Disordered" evidence="14">
    <location>
        <begin position="155"/>
        <end position="194"/>
    </location>
</feature>
<feature type="domain" description="MBD" evidence="18">
    <location>
        <begin position="614"/>
        <end position="686"/>
    </location>
</feature>
<feature type="coiled-coil region" evidence="13">
    <location>
        <begin position="784"/>
        <end position="820"/>
    </location>
</feature>
<feature type="region of interest" description="Disordered" evidence="14">
    <location>
        <begin position="1024"/>
        <end position="1057"/>
    </location>
</feature>
<dbReference type="InterPro" id="IPR011011">
    <property type="entry name" value="Znf_FYVE_PHD"/>
</dbReference>
<keyword evidence="10" id="KW-0539">Nucleus</keyword>
<evidence type="ECO:0000256" key="4">
    <source>
        <dbReference type="ARBA" id="ARBA00022771"/>
    </source>
</evidence>
<feature type="compositionally biased region" description="Pro residues" evidence="14">
    <location>
        <begin position="64"/>
        <end position="74"/>
    </location>
</feature>
<feature type="region of interest" description="Disordered" evidence="14">
    <location>
        <begin position="372"/>
        <end position="449"/>
    </location>
</feature>
<feature type="domain" description="PHD-type" evidence="16">
    <location>
        <begin position="1418"/>
        <end position="1468"/>
    </location>
</feature>
<dbReference type="Gene3D" id="3.30.40.10">
    <property type="entry name" value="Zinc/RING finger domain, C3HC4 (zinc finger)"/>
    <property type="match status" value="2"/>
</dbReference>
<evidence type="ECO:0000259" key="16">
    <source>
        <dbReference type="PROSITE" id="PS50016"/>
    </source>
</evidence>
<evidence type="ECO:0000256" key="9">
    <source>
        <dbReference type="ARBA" id="ARBA00023163"/>
    </source>
</evidence>
<comment type="subcellular location">
    <subcellularLocation>
        <location evidence="1">Nucleus</location>
    </subcellularLocation>
</comment>
<evidence type="ECO:0000259" key="15">
    <source>
        <dbReference type="PROSITE" id="PS50014"/>
    </source>
</evidence>
<dbReference type="WBParaSite" id="TMUE_2000006613.3">
    <property type="protein sequence ID" value="TMUE_2000006613.3"/>
    <property type="gene ID" value="WBGene00285489"/>
</dbReference>
<evidence type="ECO:0000256" key="2">
    <source>
        <dbReference type="ARBA" id="ARBA00007444"/>
    </source>
</evidence>
<evidence type="ECO:0000256" key="1">
    <source>
        <dbReference type="ARBA" id="ARBA00004123"/>
    </source>
</evidence>
<evidence type="ECO:0000256" key="7">
    <source>
        <dbReference type="ARBA" id="ARBA00023054"/>
    </source>
</evidence>
<dbReference type="InterPro" id="IPR036427">
    <property type="entry name" value="Bromodomain-like_sf"/>
</dbReference>
<keyword evidence="5" id="KW-0862">Zinc</keyword>
<dbReference type="WBParaSite" id="TMUE_2000006613.2">
    <property type="protein sequence ID" value="TMUE_2000006613.2"/>
    <property type="gene ID" value="WBGene00285489"/>
</dbReference>
<dbReference type="SMART" id="SM00297">
    <property type="entry name" value="BROMO"/>
    <property type="match status" value="1"/>
</dbReference>
<dbReference type="InterPro" id="IPR013083">
    <property type="entry name" value="Znf_RING/FYVE/PHD"/>
</dbReference>
<evidence type="ECO:0000256" key="13">
    <source>
        <dbReference type="SAM" id="Coils"/>
    </source>
</evidence>
<dbReference type="Gene3D" id="1.20.920.10">
    <property type="entry name" value="Bromodomain-like"/>
    <property type="match status" value="1"/>
</dbReference>
<evidence type="ECO:0000259" key="18">
    <source>
        <dbReference type="PROSITE" id="PS50982"/>
    </source>
</evidence>
<proteinExistence type="inferred from homology"/>
<dbReference type="PROSITE" id="PS50016">
    <property type="entry name" value="ZF_PHD_2"/>
    <property type="match status" value="2"/>
</dbReference>
<evidence type="ECO:0000313" key="19">
    <source>
        <dbReference type="Proteomes" id="UP000046395"/>
    </source>
</evidence>
<dbReference type="PANTHER" id="PTHR45915:SF2">
    <property type="entry name" value="TOUTATIS, ISOFORM E"/>
    <property type="match status" value="1"/>
</dbReference>
<reference evidence="19" key="1">
    <citation type="submission" date="2013-11" db="EMBL/GenBank/DDBJ databases">
        <authorList>
            <person name="Aslett M."/>
        </authorList>
    </citation>
    <scope>NUCLEOTIDE SEQUENCE [LARGE SCALE GENOMIC DNA]</scope>
    <source>
        <strain evidence="19">Edinburgh</strain>
    </source>
</reference>
<feature type="domain" description="PHD-type" evidence="16">
    <location>
        <begin position="1472"/>
        <end position="1521"/>
    </location>
</feature>
<dbReference type="InterPro" id="IPR016177">
    <property type="entry name" value="DNA-bd_dom_sf"/>
</dbReference>
<keyword evidence="6" id="KW-0805">Transcription regulation</keyword>
<dbReference type="SMART" id="SM00391">
    <property type="entry name" value="MBD"/>
    <property type="match status" value="1"/>
</dbReference>
<feature type="region of interest" description="Disordered" evidence="14">
    <location>
        <begin position="1546"/>
        <end position="1565"/>
    </location>
</feature>
<dbReference type="Pfam" id="PF01429">
    <property type="entry name" value="MBD"/>
    <property type="match status" value="1"/>
</dbReference>
<evidence type="ECO:0000256" key="3">
    <source>
        <dbReference type="ARBA" id="ARBA00022723"/>
    </source>
</evidence>
<feature type="domain" description="DDT" evidence="17">
    <location>
        <begin position="848"/>
        <end position="912"/>
    </location>
</feature>
<feature type="region of interest" description="Disordered" evidence="14">
    <location>
        <begin position="724"/>
        <end position="745"/>
    </location>
</feature>
<dbReference type="PROSITE" id="PS50827">
    <property type="entry name" value="DDT"/>
    <property type="match status" value="1"/>
</dbReference>
<dbReference type="Pfam" id="PF00628">
    <property type="entry name" value="PHD"/>
    <property type="match status" value="1"/>
</dbReference>
<dbReference type="Proteomes" id="UP000046395">
    <property type="component" value="Unassembled WGS sequence"/>
</dbReference>
<organism evidence="19 20">
    <name type="scientific">Trichuris muris</name>
    <name type="common">Mouse whipworm</name>
    <dbReference type="NCBI Taxonomy" id="70415"/>
    <lineage>
        <taxon>Eukaryota</taxon>
        <taxon>Metazoa</taxon>
        <taxon>Ecdysozoa</taxon>
        <taxon>Nematoda</taxon>
        <taxon>Enoplea</taxon>
        <taxon>Dorylaimia</taxon>
        <taxon>Trichinellida</taxon>
        <taxon>Trichuridae</taxon>
        <taxon>Trichuris</taxon>
    </lineage>
</organism>
<name>A0A5S6QHF0_TRIMR</name>
<dbReference type="STRING" id="70415.A0A5S6QHF0"/>
<feature type="compositionally biased region" description="Low complexity" evidence="14">
    <location>
        <begin position="30"/>
        <end position="52"/>
    </location>
</feature>
<dbReference type="SUPFAM" id="SSF47370">
    <property type="entry name" value="Bromodomain"/>
    <property type="match status" value="1"/>
</dbReference>
<keyword evidence="19" id="KW-1185">Reference proteome</keyword>
<keyword evidence="3" id="KW-0479">Metal-binding</keyword>
<dbReference type="PROSITE" id="PS50014">
    <property type="entry name" value="BROMODOMAIN_2"/>
    <property type="match status" value="1"/>
</dbReference>
<dbReference type="Pfam" id="PF00439">
    <property type="entry name" value="Bromodomain"/>
    <property type="match status" value="1"/>
</dbReference>
<evidence type="ECO:0000259" key="17">
    <source>
        <dbReference type="PROSITE" id="PS50827"/>
    </source>
</evidence>
<evidence type="ECO:0000256" key="6">
    <source>
        <dbReference type="ARBA" id="ARBA00023015"/>
    </source>
</evidence>
<dbReference type="InterPro" id="IPR019787">
    <property type="entry name" value="Znf_PHD-finger"/>
</dbReference>
<evidence type="ECO:0000256" key="10">
    <source>
        <dbReference type="ARBA" id="ARBA00023242"/>
    </source>
</evidence>
<dbReference type="SMART" id="SM00571">
    <property type="entry name" value="DDT"/>
    <property type="match status" value="1"/>
</dbReference>
<keyword evidence="8 11" id="KW-0103">Bromodomain</keyword>
<dbReference type="SMART" id="SM00249">
    <property type="entry name" value="PHD"/>
    <property type="match status" value="2"/>
</dbReference>
<feature type="compositionally biased region" description="Low complexity" evidence="14">
    <location>
        <begin position="500"/>
        <end position="518"/>
    </location>
</feature>
<accession>A0A5S6QHF0</accession>
<feature type="compositionally biased region" description="Low complexity" evidence="14">
    <location>
        <begin position="435"/>
        <end position="444"/>
    </location>
</feature>
<dbReference type="GO" id="GO:0000785">
    <property type="term" value="C:chromatin"/>
    <property type="evidence" value="ECO:0007669"/>
    <property type="project" value="TreeGrafter"/>
</dbReference>
<dbReference type="SUPFAM" id="SSF54171">
    <property type="entry name" value="DNA-binding domain"/>
    <property type="match status" value="1"/>
</dbReference>
<dbReference type="Pfam" id="PF15613">
    <property type="entry name" value="WSD"/>
    <property type="match status" value="1"/>
</dbReference>
<dbReference type="CDD" id="cd15545">
    <property type="entry name" value="PHD_BAZ2A_like"/>
    <property type="match status" value="1"/>
</dbReference>
<dbReference type="Gene3D" id="3.30.890.10">
    <property type="entry name" value="Methyl-cpg-binding Protein 2, Chain A"/>
    <property type="match status" value="1"/>
</dbReference>
<dbReference type="PROSITE" id="PS50982">
    <property type="entry name" value="MBD"/>
    <property type="match status" value="1"/>
</dbReference>
<dbReference type="Pfam" id="PF13831">
    <property type="entry name" value="PHD_2"/>
    <property type="match status" value="1"/>
</dbReference>
<dbReference type="GO" id="GO:0003677">
    <property type="term" value="F:DNA binding"/>
    <property type="evidence" value="ECO:0007669"/>
    <property type="project" value="InterPro"/>
</dbReference>
<dbReference type="GO" id="GO:0005634">
    <property type="term" value="C:nucleus"/>
    <property type="evidence" value="ECO:0007669"/>
    <property type="project" value="UniProtKB-SubCell"/>
</dbReference>
<feature type="region of interest" description="Disordered" evidence="14">
    <location>
        <begin position="1"/>
        <end position="75"/>
    </location>
</feature>
<evidence type="ECO:0000256" key="5">
    <source>
        <dbReference type="ARBA" id="ARBA00022833"/>
    </source>
</evidence>
<feature type="compositionally biased region" description="Basic and acidic residues" evidence="14">
    <location>
        <begin position="183"/>
        <end position="194"/>
    </location>
</feature>
<dbReference type="WBParaSite" id="TMUE_2000006613.1">
    <property type="protein sequence ID" value="TMUE_2000006613.1"/>
    <property type="gene ID" value="WBGene00285489"/>
</dbReference>
<evidence type="ECO:0000256" key="12">
    <source>
        <dbReference type="PROSITE-ProRule" id="PRU00146"/>
    </source>
</evidence>
<dbReference type="GO" id="GO:0008270">
    <property type="term" value="F:zinc ion binding"/>
    <property type="evidence" value="ECO:0007669"/>
    <property type="project" value="UniProtKB-KW"/>
</dbReference>
<evidence type="ECO:0000256" key="8">
    <source>
        <dbReference type="ARBA" id="ARBA00023117"/>
    </source>
</evidence>
<dbReference type="InterPro" id="IPR018501">
    <property type="entry name" value="DDT_dom"/>
</dbReference>
<protein>
    <submittedName>
        <fullName evidence="20">Bromodomain adjacent to zinc finger domain protein 2B</fullName>
    </submittedName>
</protein>
<evidence type="ECO:0000256" key="11">
    <source>
        <dbReference type="PROSITE-ProRule" id="PRU00035"/>
    </source>
</evidence>
<reference evidence="20" key="3">
    <citation type="submission" date="2019-12" db="UniProtKB">
        <authorList>
            <consortium name="WormBaseParasite"/>
        </authorList>
    </citation>
    <scope>IDENTIFICATION</scope>
</reference>
<evidence type="ECO:0000313" key="20">
    <source>
        <dbReference type="WBParaSite" id="TMUE_2000006613.1"/>
    </source>
</evidence>
<sequence>MDDATTMPPPSRTEENTAISETSRSKRAANDSPPANCSSSSSSMESQPSNASGTHSVLMTGQAPPQPPPPPAPMNPFFAAFLPPFIAGANGGFWQSQMPSAADYFYLASLFGGGGAMPPINAAAPSGCPNGESGSFPDLLRQLSMARQKKSAVADQSALHNKEQPLDATSPLCRGALRPSHLSPERQRIEERRESPFVVTTKCSLASDGNGGSSVDDEESAVAPIDFSKKRISVREDGNAQKRHCSSADRSTAVLTTTTSAPLLSDNCNGFDGQADVSCRCSEATTACIDVCKKELNVPISNATTTNGLCVATTNETISSNSGTANMQLDQNLLNASAVAWAALSNQLFLSSLQSGMFMNATNSPSILASTYAHEQSPSSSSSSMVHSQSGYHRSVGSSSHRGRAYSGGGSGRLGRRRGSRGRPATISVDESSEHSSSGDNSNSRMARSSLDDTIDNVVNCQRDMAFASDLVAAYESAAQQQYHQFFSAFPPHVRQFQKSSVVGRGRGRMSSRGASSRRCGRGSRGGYTVREQLALRRGEVTSSSSTEKEEDEEANDVIEQSKSVDAAATLDLSMPHSTLPCVNYANSSQRISQETIATTSGGMTSSDGHRKPMVDLELLRVPLAHGWRRQTIIRHISPSGVRGDVLYYAPCGKRLGSYAEVIRYLRKQGISTMSRENFSLSSKIVVGEFLYNKQDGIRNGLVRLSDAEVVNIVKQLKKLSTASTSSCRSSSAGSRSRGAMAAASVKRRNVGTRALLRQKVINQLKGVDNNKVDNVGEQSRLKRQQAGQEVRRAIEQVNKQREEQRKLDLQGKLARFRQMRVPVEDLEIEQTKRLPQFSRIPNLQLDGGAFADLLLVMHFLATFGDVLKIDKEEIPSLSAMHAGLLNDPNHRQSVVSLTKILLTLVLEYPGLPSGNFSRTCTGQPLRELAVTNSNYSELLRMFLASRRDRNGPEMAAFLENASFERLEPSIKSRILAYMCDELLYCRNVVREIENSIEVLAKLKSDKWAIKGKIRSLRTLRSEKLKKSSKTPTGSESKTNDDDEEEEDCAQGTSGAVKSEREACFEHELTSEERALQPDQIDQRTELLSKEVEKMRFTISDSSCKIRCLPLGQDRFQRYYWTLPEYGGILLESVESSCRSNPALNRRYLKPELLWQDGSGASLHVRQCVDWLVNTVASGQTDDHQQGSSKFSIQNCPMNGCAHSDDEEQRGWWIVESVSQFDALSQSLNQKGIRERLFNRSLIKHGELCKEGAFRGQKRTASLDAATPMGPGSLSEELKPVFDSLVALEEKCYQANIHVNGWTPGDPNEYERLKDLTDEDRVRLIQGRLLNLERNIEHRYFLPFVNNSQMKLISSPTRIGEPAKVTAIALNESDEHPSVPAQLTTWRGGVIVAQTAAKLYMCIDALESFVAWEKSIMKASCQICRDDNNESQLLLCDGCDLGYHTYCFKPKMEKVPDEDWYCPECVAKATRRSCCLICCRHSSLPMITCSNCKREFHFDCLGLEPSKKFKSDWLCQGCSKVKNTGRKIAVKRSNAVAEQGKKVTVEAAKKHKPSNEKRTNSKTKKADSAVTYSRLEYEEICGIILAELDAHKDSWPFKLPVDTKVIPLYKRVIKRPMDLSTIHSKLITHVYQKSEDFIKDVNLIFDNCQTFNEDDSKIGKAGHCLRRFFNRRWKELTDAVHSRRSR</sequence>
<dbReference type="PANTHER" id="PTHR45915">
    <property type="entry name" value="TRANSCRIPTION INTERMEDIARY FACTOR"/>
    <property type="match status" value="1"/>
</dbReference>
<dbReference type="InterPro" id="IPR028941">
    <property type="entry name" value="WHIM2_dom"/>
</dbReference>
<feature type="region of interest" description="Disordered" evidence="14">
    <location>
        <begin position="499"/>
        <end position="561"/>
    </location>
</feature>
<dbReference type="SUPFAM" id="SSF57903">
    <property type="entry name" value="FYVE/PHD zinc finger"/>
    <property type="match status" value="2"/>
</dbReference>
<evidence type="ECO:0000256" key="14">
    <source>
        <dbReference type="SAM" id="MobiDB-lite"/>
    </source>
</evidence>
<dbReference type="InterPro" id="IPR001487">
    <property type="entry name" value="Bromodomain"/>
</dbReference>
<dbReference type="InterPro" id="IPR001965">
    <property type="entry name" value="Znf_PHD"/>
</dbReference>
<dbReference type="FunFam" id="3.30.40.10:FF:000199">
    <property type="entry name" value="Bromodomain adjacent to zinc finger domain 2B"/>
    <property type="match status" value="1"/>
</dbReference>
<keyword evidence="7 13" id="KW-0175">Coiled coil</keyword>
<comment type="similarity">
    <text evidence="2">Belongs to the WAL family.</text>
</comment>
<dbReference type="CDD" id="cd15489">
    <property type="entry name" value="PHD_SF"/>
    <property type="match status" value="1"/>
</dbReference>
<reference evidence="19" key="2">
    <citation type="submission" date="2014-03" db="EMBL/GenBank/DDBJ databases">
        <title>The whipworm genome and dual-species transcriptomics of an intimate host-pathogen interaction.</title>
        <authorList>
            <person name="Foth B.J."/>
            <person name="Tsai I.J."/>
            <person name="Reid A.J."/>
            <person name="Bancroft A.J."/>
            <person name="Nichol S."/>
            <person name="Tracey A."/>
            <person name="Holroyd N."/>
            <person name="Cotton J.A."/>
            <person name="Stanley E.J."/>
            <person name="Zarowiecki M."/>
            <person name="Liu J.Z."/>
            <person name="Huckvale T."/>
            <person name="Cooper P.J."/>
            <person name="Grencis R.K."/>
            <person name="Berriman M."/>
        </authorList>
    </citation>
    <scope>NUCLEOTIDE SEQUENCE [LARGE SCALE GENOMIC DNA]</scope>
    <source>
        <strain evidence="19">Edinburgh</strain>
    </source>
</reference>
<dbReference type="InterPro" id="IPR001739">
    <property type="entry name" value="Methyl_CpG_DNA-bd"/>
</dbReference>
<keyword evidence="9" id="KW-0804">Transcription</keyword>
<feature type="domain" description="Bromo" evidence="15">
    <location>
        <begin position="1589"/>
        <end position="1659"/>
    </location>
</feature>